<evidence type="ECO:0000313" key="1">
    <source>
        <dbReference type="EMBL" id="KAG5637077.1"/>
    </source>
</evidence>
<reference evidence="1" key="1">
    <citation type="submission" date="2021-02" db="EMBL/GenBank/DDBJ databases">
        <authorList>
            <person name="Nieuwenhuis M."/>
            <person name="Van De Peppel L.J.J."/>
        </authorList>
    </citation>
    <scope>NUCLEOTIDE SEQUENCE</scope>
    <source>
        <strain evidence="1">D49</strain>
    </source>
</reference>
<dbReference type="EMBL" id="JABCKI010005863">
    <property type="protein sequence ID" value="KAG5637077.1"/>
    <property type="molecule type" value="Genomic_DNA"/>
</dbReference>
<dbReference type="Proteomes" id="UP000717328">
    <property type="component" value="Unassembled WGS sequence"/>
</dbReference>
<gene>
    <name evidence="1" type="ORF">H0H81_005847</name>
</gene>
<evidence type="ECO:0000313" key="2">
    <source>
        <dbReference type="Proteomes" id="UP000717328"/>
    </source>
</evidence>
<comment type="caution">
    <text evidence="1">The sequence shown here is derived from an EMBL/GenBank/DDBJ whole genome shotgun (WGS) entry which is preliminary data.</text>
</comment>
<reference evidence="1" key="2">
    <citation type="submission" date="2021-10" db="EMBL/GenBank/DDBJ databases">
        <title>Phylogenomics reveals ancestral predisposition of the termite-cultivated fungus Termitomyces towards a domesticated lifestyle.</title>
        <authorList>
            <person name="Auxier B."/>
            <person name="Grum-Grzhimaylo A."/>
            <person name="Cardenas M.E."/>
            <person name="Lodge J.D."/>
            <person name="Laessoe T."/>
            <person name="Pedersen O."/>
            <person name="Smith M.E."/>
            <person name="Kuyper T.W."/>
            <person name="Franco-Molano E.A."/>
            <person name="Baroni T.J."/>
            <person name="Aanen D.K."/>
        </authorList>
    </citation>
    <scope>NUCLEOTIDE SEQUENCE</scope>
    <source>
        <strain evidence="1">D49</strain>
    </source>
</reference>
<accession>A0A9P7FYC6</accession>
<sequence>MSIPVQSPNTWPSGALSQGLTAKPDTEALGFDRDDLKDLVGDLWTLHDKFIEPGSGDDGSLGEDEE</sequence>
<name>A0A9P7FYC6_9AGAR</name>
<keyword evidence="2" id="KW-1185">Reference proteome</keyword>
<dbReference type="AlphaFoldDB" id="A0A9P7FYC6"/>
<proteinExistence type="predicted"/>
<organism evidence="1 2">
    <name type="scientific">Sphagnurus paluster</name>
    <dbReference type="NCBI Taxonomy" id="117069"/>
    <lineage>
        <taxon>Eukaryota</taxon>
        <taxon>Fungi</taxon>
        <taxon>Dikarya</taxon>
        <taxon>Basidiomycota</taxon>
        <taxon>Agaricomycotina</taxon>
        <taxon>Agaricomycetes</taxon>
        <taxon>Agaricomycetidae</taxon>
        <taxon>Agaricales</taxon>
        <taxon>Tricholomatineae</taxon>
        <taxon>Lyophyllaceae</taxon>
        <taxon>Sphagnurus</taxon>
    </lineage>
</organism>
<dbReference type="OrthoDB" id="271881at2759"/>
<protein>
    <submittedName>
        <fullName evidence="1">Uncharacterized protein</fullName>
    </submittedName>
</protein>